<evidence type="ECO:0000256" key="5">
    <source>
        <dbReference type="ARBA" id="ARBA00022692"/>
    </source>
</evidence>
<feature type="transmembrane region" description="Helical" evidence="14">
    <location>
        <begin position="212"/>
        <end position="231"/>
    </location>
</feature>
<evidence type="ECO:0000256" key="14">
    <source>
        <dbReference type="SAM" id="Phobius"/>
    </source>
</evidence>
<evidence type="ECO:0000313" key="17">
    <source>
        <dbReference type="Proteomes" id="UP001153069"/>
    </source>
</evidence>
<gene>
    <name evidence="16" type="ORF">SEMRO_1029_G233290.1</name>
</gene>
<keyword evidence="17" id="KW-1185">Reference proteome</keyword>
<dbReference type="InterPro" id="IPR038377">
    <property type="entry name" value="Na/Glc_symporter_sf"/>
</dbReference>
<feature type="transmembrane region" description="Helical" evidence="14">
    <location>
        <begin position="61"/>
        <end position="83"/>
    </location>
</feature>
<keyword evidence="6" id="KW-0769">Symport</keyword>
<dbReference type="GO" id="GO:0015293">
    <property type="term" value="F:symporter activity"/>
    <property type="evidence" value="ECO:0007669"/>
    <property type="project" value="UniProtKB-KW"/>
</dbReference>
<evidence type="ECO:0000256" key="2">
    <source>
        <dbReference type="ARBA" id="ARBA00006434"/>
    </source>
</evidence>
<evidence type="ECO:0000256" key="9">
    <source>
        <dbReference type="ARBA" id="ARBA00023065"/>
    </source>
</evidence>
<evidence type="ECO:0000256" key="13">
    <source>
        <dbReference type="SAM" id="MobiDB-lite"/>
    </source>
</evidence>
<evidence type="ECO:0000313" key="16">
    <source>
        <dbReference type="EMBL" id="CAB9519598.1"/>
    </source>
</evidence>
<evidence type="ECO:0000256" key="8">
    <source>
        <dbReference type="ARBA" id="ARBA00023053"/>
    </source>
</evidence>
<dbReference type="Pfam" id="PF00474">
    <property type="entry name" value="SSF"/>
    <property type="match status" value="1"/>
</dbReference>
<keyword evidence="11" id="KW-0739">Sodium transport</keyword>
<evidence type="ECO:0000256" key="7">
    <source>
        <dbReference type="ARBA" id="ARBA00022989"/>
    </source>
</evidence>
<feature type="transmembrane region" description="Helical" evidence="14">
    <location>
        <begin position="90"/>
        <end position="111"/>
    </location>
</feature>
<sequence>MMRSFLLFLTALVPATATETCLSNEALNAEFMSGVEEPTCCQNDVCAIPCPEPVSDPAVGFSVAIIAAIAVSFLIGMATLFLVQGKAENFFVAGRSLPLWIVSMTLGAQSIDSNALLGNVDLSYKYHFWDGAVLPIGLGLSLILNGVFLAGHINKDYHGVLTLPDILAKRYGKVVEILVSLATIISFMMLLAGNLYGMGTIFSYLWGVSTEAGVWTASTIIWAYTVSGGLFSVAYTDVFQAIIGWSGCIACAYYMVVNEETKAPPPSIGFAGYVYPDGFGDGGACDMYAGVPCLNVEDACCYNVDKWCPSADNCTADNGAYPFGDQRVFQGQMTDHLSLAPFPNAIMWNWATIFILGFGNLAALDFQARCMAAKTPRTAQLGCIIGGLFTFFVGVPFAYLGAITRNHYGPDSVHAQFEADTCSTLLGLPTCAMWVPDSNAFIKLLTHEAPSFLGGWCLFGIVAASMSTADGAILAMGTVFSHNLMRQLDGWYPNLITNDNLLNMARGATIPLTLCSTLIAAYFDSGHPAGSTGYLLIVAFDIVLATVVVPLFGCYYTKTPRPNAALLACVSGILTRVILEFTLPKDGFLLLPYKDDEFLDYGSAASSALPVFFDNSTEVLWDPEVEMCDQRRFEDYTGVDSLAAFLMSFVVFVLVQTAEHFNGGPLFILPGMTPYIKDLGEEEEEEGEVVEGEVNEKMIDGSKKDMSEKLSDEISEVSA</sequence>
<dbReference type="GO" id="GO:0006814">
    <property type="term" value="P:sodium ion transport"/>
    <property type="evidence" value="ECO:0007669"/>
    <property type="project" value="UniProtKB-KW"/>
</dbReference>
<dbReference type="InterPro" id="IPR001734">
    <property type="entry name" value="Na/solute_symporter"/>
</dbReference>
<comment type="subcellular location">
    <subcellularLocation>
        <location evidence="1">Cell membrane</location>
        <topology evidence="1">Multi-pass membrane protein</topology>
    </subcellularLocation>
</comment>
<keyword evidence="9" id="KW-0406">Ion transport</keyword>
<keyword evidence="5 14" id="KW-0812">Transmembrane</keyword>
<feature type="compositionally biased region" description="Basic and acidic residues" evidence="13">
    <location>
        <begin position="700"/>
        <end position="712"/>
    </location>
</feature>
<reference evidence="16" key="1">
    <citation type="submission" date="2020-06" db="EMBL/GenBank/DDBJ databases">
        <authorList>
            <consortium name="Plant Systems Biology data submission"/>
        </authorList>
    </citation>
    <scope>NUCLEOTIDE SEQUENCE</scope>
    <source>
        <strain evidence="16">D6</strain>
    </source>
</reference>
<comment type="similarity">
    <text evidence="2 12">Belongs to the sodium:solute symporter (SSF) (TC 2.A.21) family.</text>
</comment>
<feature type="transmembrane region" description="Helical" evidence="14">
    <location>
        <begin position="131"/>
        <end position="153"/>
    </location>
</feature>
<organism evidence="16 17">
    <name type="scientific">Seminavis robusta</name>
    <dbReference type="NCBI Taxonomy" id="568900"/>
    <lineage>
        <taxon>Eukaryota</taxon>
        <taxon>Sar</taxon>
        <taxon>Stramenopiles</taxon>
        <taxon>Ochrophyta</taxon>
        <taxon>Bacillariophyta</taxon>
        <taxon>Bacillariophyceae</taxon>
        <taxon>Bacillariophycidae</taxon>
        <taxon>Naviculales</taxon>
        <taxon>Naviculaceae</taxon>
        <taxon>Seminavis</taxon>
    </lineage>
</organism>
<evidence type="ECO:0000256" key="3">
    <source>
        <dbReference type="ARBA" id="ARBA00022448"/>
    </source>
</evidence>
<keyword evidence="15" id="KW-0732">Signal</keyword>
<name>A0A9N8HQZ3_9STRA</name>
<dbReference type="PANTHER" id="PTHR48086">
    <property type="entry name" value="SODIUM/PROLINE SYMPORTER-RELATED"/>
    <property type="match status" value="1"/>
</dbReference>
<evidence type="ECO:0000256" key="15">
    <source>
        <dbReference type="SAM" id="SignalP"/>
    </source>
</evidence>
<feature type="transmembrane region" description="Helical" evidence="14">
    <location>
        <begin position="636"/>
        <end position="655"/>
    </location>
</feature>
<evidence type="ECO:0000256" key="4">
    <source>
        <dbReference type="ARBA" id="ARBA00022475"/>
    </source>
</evidence>
<dbReference type="Proteomes" id="UP001153069">
    <property type="component" value="Unassembled WGS sequence"/>
</dbReference>
<feature type="transmembrane region" description="Helical" evidence="14">
    <location>
        <begin position="174"/>
        <end position="192"/>
    </location>
</feature>
<keyword evidence="10 14" id="KW-0472">Membrane</keyword>
<feature type="transmembrane region" description="Helical" evidence="14">
    <location>
        <begin position="347"/>
        <end position="366"/>
    </location>
</feature>
<dbReference type="InterPro" id="IPR050277">
    <property type="entry name" value="Sodium:Solute_Symporter"/>
</dbReference>
<keyword evidence="4" id="KW-1003">Cell membrane</keyword>
<keyword evidence="7 14" id="KW-1133">Transmembrane helix</keyword>
<protein>
    <submittedName>
        <fullName evidence="16">Affinity choline transporter 1</fullName>
    </submittedName>
</protein>
<feature type="transmembrane region" description="Helical" evidence="14">
    <location>
        <begin position="378"/>
        <end position="400"/>
    </location>
</feature>
<evidence type="ECO:0000256" key="11">
    <source>
        <dbReference type="ARBA" id="ARBA00023201"/>
    </source>
</evidence>
<proteinExistence type="inferred from homology"/>
<feature type="transmembrane region" description="Helical" evidence="14">
    <location>
        <begin position="535"/>
        <end position="557"/>
    </location>
</feature>
<feature type="chain" id="PRO_5040231694" evidence="15">
    <location>
        <begin position="18"/>
        <end position="719"/>
    </location>
</feature>
<feature type="signal peptide" evidence="15">
    <location>
        <begin position="1"/>
        <end position="17"/>
    </location>
</feature>
<dbReference type="GO" id="GO:0005886">
    <property type="term" value="C:plasma membrane"/>
    <property type="evidence" value="ECO:0007669"/>
    <property type="project" value="UniProtKB-SubCell"/>
</dbReference>
<accession>A0A9N8HQZ3</accession>
<keyword evidence="8" id="KW-0915">Sodium</keyword>
<feature type="region of interest" description="Disordered" evidence="13">
    <location>
        <begin position="700"/>
        <end position="719"/>
    </location>
</feature>
<evidence type="ECO:0000256" key="6">
    <source>
        <dbReference type="ARBA" id="ARBA00022847"/>
    </source>
</evidence>
<comment type="caution">
    <text evidence="16">The sequence shown here is derived from an EMBL/GenBank/DDBJ whole genome shotgun (WGS) entry which is preliminary data.</text>
</comment>
<dbReference type="PROSITE" id="PS50283">
    <property type="entry name" value="NA_SOLUT_SYMP_3"/>
    <property type="match status" value="1"/>
</dbReference>
<evidence type="ECO:0000256" key="12">
    <source>
        <dbReference type="RuleBase" id="RU362091"/>
    </source>
</evidence>
<evidence type="ECO:0000256" key="1">
    <source>
        <dbReference type="ARBA" id="ARBA00004651"/>
    </source>
</evidence>
<dbReference type="EMBL" id="CAICTM010001027">
    <property type="protein sequence ID" value="CAB9519598.1"/>
    <property type="molecule type" value="Genomic_DNA"/>
</dbReference>
<dbReference type="PANTHER" id="PTHR48086:SF3">
    <property type="entry name" value="SODIUM_PROLINE SYMPORTER"/>
    <property type="match status" value="1"/>
</dbReference>
<keyword evidence="3" id="KW-0813">Transport</keyword>
<evidence type="ECO:0000256" key="10">
    <source>
        <dbReference type="ARBA" id="ARBA00023136"/>
    </source>
</evidence>
<feature type="transmembrane region" description="Helical" evidence="14">
    <location>
        <begin position="238"/>
        <end position="256"/>
    </location>
</feature>
<feature type="transmembrane region" description="Helical" evidence="14">
    <location>
        <begin position="453"/>
        <end position="480"/>
    </location>
</feature>
<dbReference type="AlphaFoldDB" id="A0A9N8HQZ3"/>
<dbReference type="OrthoDB" id="6132759at2759"/>
<feature type="transmembrane region" description="Helical" evidence="14">
    <location>
        <begin position="501"/>
        <end position="523"/>
    </location>
</feature>
<dbReference type="Gene3D" id="1.20.1730.10">
    <property type="entry name" value="Sodium/glucose cotransporter"/>
    <property type="match status" value="1"/>
</dbReference>